<dbReference type="Gene3D" id="2.60.120.260">
    <property type="entry name" value="Galactose-binding domain-like"/>
    <property type="match status" value="1"/>
</dbReference>
<dbReference type="Gene3D" id="1.10.3020.10">
    <property type="entry name" value="alpha-amino acid ester hydrolase ( Helical cap domain)"/>
    <property type="match status" value="1"/>
</dbReference>
<dbReference type="SUPFAM" id="SSF53474">
    <property type="entry name" value="alpha/beta-Hydrolases"/>
    <property type="match status" value="1"/>
</dbReference>
<gene>
    <name evidence="3" type="ORF">SAMN04489732_104390</name>
</gene>
<proteinExistence type="predicted"/>
<keyword evidence="1" id="KW-0378">Hydrolase</keyword>
<dbReference type="InterPro" id="IPR008979">
    <property type="entry name" value="Galactose-bd-like_sf"/>
</dbReference>
<accession>A0A1H8VY44</accession>
<dbReference type="STRING" id="394193.SAMN04489732_104390"/>
<dbReference type="EMBL" id="FOEF01000004">
    <property type="protein sequence ID" value="SEP20372.1"/>
    <property type="molecule type" value="Genomic_DNA"/>
</dbReference>
<dbReference type="NCBIfam" id="TIGR00976">
    <property type="entry name" value="CocE_NonD"/>
    <property type="match status" value="1"/>
</dbReference>
<dbReference type="SUPFAM" id="SSF49785">
    <property type="entry name" value="Galactose-binding domain-like"/>
    <property type="match status" value="1"/>
</dbReference>
<evidence type="ECO:0000313" key="4">
    <source>
        <dbReference type="Proteomes" id="UP000198582"/>
    </source>
</evidence>
<evidence type="ECO:0000256" key="1">
    <source>
        <dbReference type="ARBA" id="ARBA00022801"/>
    </source>
</evidence>
<dbReference type="AlphaFoldDB" id="A0A1H8VY44"/>
<reference evidence="3 4" key="1">
    <citation type="submission" date="2016-10" db="EMBL/GenBank/DDBJ databases">
        <authorList>
            <person name="de Groot N.N."/>
        </authorList>
    </citation>
    <scope>NUCLEOTIDE SEQUENCE [LARGE SCALE GENOMIC DNA]</scope>
    <source>
        <strain evidence="3 4">DSM 44993</strain>
    </source>
</reference>
<dbReference type="Pfam" id="PF02129">
    <property type="entry name" value="Peptidase_S15"/>
    <property type="match status" value="1"/>
</dbReference>
<dbReference type="GO" id="GO:0008239">
    <property type="term" value="F:dipeptidyl-peptidase activity"/>
    <property type="evidence" value="ECO:0007669"/>
    <property type="project" value="InterPro"/>
</dbReference>
<organism evidence="3 4">
    <name type="scientific">Amycolatopsis saalfeldensis</name>
    <dbReference type="NCBI Taxonomy" id="394193"/>
    <lineage>
        <taxon>Bacteria</taxon>
        <taxon>Bacillati</taxon>
        <taxon>Actinomycetota</taxon>
        <taxon>Actinomycetes</taxon>
        <taxon>Pseudonocardiales</taxon>
        <taxon>Pseudonocardiaceae</taxon>
        <taxon>Amycolatopsis</taxon>
    </lineage>
</organism>
<dbReference type="InterPro" id="IPR013736">
    <property type="entry name" value="Xaa-Pro_dipept_C"/>
</dbReference>
<protein>
    <recommendedName>
        <fullName evidence="2">Xaa-Pro dipeptidyl-peptidase C-terminal domain-containing protein</fullName>
    </recommendedName>
</protein>
<feature type="domain" description="Xaa-Pro dipeptidyl-peptidase C-terminal" evidence="2">
    <location>
        <begin position="317"/>
        <end position="532"/>
    </location>
</feature>
<keyword evidence="4" id="KW-1185">Reference proteome</keyword>
<dbReference type="Gene3D" id="3.40.50.1820">
    <property type="entry name" value="alpha/beta hydrolase"/>
    <property type="match status" value="1"/>
</dbReference>
<evidence type="ECO:0000259" key="2">
    <source>
        <dbReference type="SMART" id="SM00939"/>
    </source>
</evidence>
<sequence>MPRNRTAGWPARMADRLQSKTVGLEPARNRYTVERGLEVPTRDGAVLVTDHYAPVGDPLGTVLVRSPYGRGLPESLFHGRMLAGRGYHVLVQSVRGTGGSTGPFRPIAQEAADAQDAVAWLRAQSWFDGRLATLGGSYLGWTQWALLQDPPAELRACVVLVGPHDFARAVRGGGALALADFLGWSAAVEAQGTGGLRGLREMAAARRRTAAALSRRWSAAEAAAAALNGRGTWFSEWLAHEDLRDPFWDAYRATSVLAEVAVPTLLIGGWRDVFLEQTLEQYSALSAHNPEVGLTVGPWTHLDTAVKAAKVTDAEALAWFDCHLGKTGARRGSKVRVHVTGAGEWRSLPSWPPETVDWTLYPNADGSLPETRAEDPSESRLVEFPYDPADPTPAAGGHHMSPGAGSVDNRELEARADVITFTSAPLPADVEVFGPARLHLALRGHQADNGVFVRVCDVDTRGRSWNISETFRRATAATDGVAELDLLTSPCAHRFRAGHRIRLQVSGGAYPRYDRNPRAAGYRVDCDLSALHLPIAGTAGMVN</sequence>
<dbReference type="Proteomes" id="UP000198582">
    <property type="component" value="Unassembled WGS sequence"/>
</dbReference>
<evidence type="ECO:0000313" key="3">
    <source>
        <dbReference type="EMBL" id="SEP20372.1"/>
    </source>
</evidence>
<name>A0A1H8VY44_9PSEU</name>
<dbReference type="InterPro" id="IPR029058">
    <property type="entry name" value="AB_hydrolase_fold"/>
</dbReference>
<dbReference type="InterPro" id="IPR000383">
    <property type="entry name" value="Xaa-Pro-like_dom"/>
</dbReference>
<dbReference type="SMART" id="SM00939">
    <property type="entry name" value="PepX_C"/>
    <property type="match status" value="1"/>
</dbReference>
<dbReference type="RefSeq" id="WP_245787285.1">
    <property type="nucleotide sequence ID" value="NZ_FOEF01000004.1"/>
</dbReference>
<dbReference type="InterPro" id="IPR005674">
    <property type="entry name" value="CocE/Ser_esterase"/>
</dbReference>
<dbReference type="Pfam" id="PF08530">
    <property type="entry name" value="PepX_C"/>
    <property type="match status" value="1"/>
</dbReference>